<keyword evidence="5" id="KW-1185">Reference proteome</keyword>
<dbReference type="AlphaFoldDB" id="A0A1X2GWI8"/>
<evidence type="ECO:0000313" key="5">
    <source>
        <dbReference type="Proteomes" id="UP000242146"/>
    </source>
</evidence>
<feature type="chain" id="PRO_5013321524" description="Yeast cell wall synthesis Kre9/Knh1-like N-terminal domain-containing protein" evidence="2">
    <location>
        <begin position="19"/>
        <end position="186"/>
    </location>
</feature>
<dbReference type="Pfam" id="PF10342">
    <property type="entry name" value="Kre9_KNH"/>
    <property type="match status" value="1"/>
</dbReference>
<evidence type="ECO:0000259" key="3">
    <source>
        <dbReference type="Pfam" id="PF10342"/>
    </source>
</evidence>
<dbReference type="Proteomes" id="UP000242146">
    <property type="component" value="Unassembled WGS sequence"/>
</dbReference>
<sequence length="186" mass="19457">MNPLNLIACMAICSTVLAVPLVERSNIAVLSPTSSASWSLGAIEVITWQGSSNDPVNLALVENGQQVQQIAQDLSIAQGSYVWTVPESVSPGSNYQISFSQNGQAAVTSDVFSITLTPTATVTQVIPPSAAVAQNQWTATANITLNGPDGKPRAITQQQVPSSALAMVPSLLWPLALVASVFIHAF</sequence>
<dbReference type="OrthoDB" id="2286851at2759"/>
<feature type="domain" description="Yeast cell wall synthesis Kre9/Knh1-like N-terminal" evidence="3">
    <location>
        <begin position="31"/>
        <end position="105"/>
    </location>
</feature>
<feature type="signal peptide" evidence="2">
    <location>
        <begin position="1"/>
        <end position="18"/>
    </location>
</feature>
<gene>
    <name evidence="4" type="ORF">DM01DRAFT_1380173</name>
</gene>
<evidence type="ECO:0000256" key="2">
    <source>
        <dbReference type="SAM" id="SignalP"/>
    </source>
</evidence>
<evidence type="ECO:0000313" key="4">
    <source>
        <dbReference type="EMBL" id="ORX62404.1"/>
    </source>
</evidence>
<reference evidence="4 5" key="1">
    <citation type="submission" date="2016-07" db="EMBL/GenBank/DDBJ databases">
        <title>Pervasive Adenine N6-methylation of Active Genes in Fungi.</title>
        <authorList>
            <consortium name="DOE Joint Genome Institute"/>
            <person name="Mondo S.J."/>
            <person name="Dannebaum R.O."/>
            <person name="Kuo R.C."/>
            <person name="Labutti K."/>
            <person name="Haridas S."/>
            <person name="Kuo A."/>
            <person name="Salamov A."/>
            <person name="Ahrendt S.R."/>
            <person name="Lipzen A."/>
            <person name="Sullivan W."/>
            <person name="Andreopoulos W.B."/>
            <person name="Clum A."/>
            <person name="Lindquist E."/>
            <person name="Daum C."/>
            <person name="Ramamoorthy G.K."/>
            <person name="Gryganskyi A."/>
            <person name="Culley D."/>
            <person name="Magnuson J.K."/>
            <person name="James T.Y."/>
            <person name="O'Malley M.A."/>
            <person name="Stajich J.E."/>
            <person name="Spatafora J.W."/>
            <person name="Visel A."/>
            <person name="Grigoriev I.V."/>
        </authorList>
    </citation>
    <scope>NUCLEOTIDE SEQUENCE [LARGE SCALE GENOMIC DNA]</scope>
    <source>
        <strain evidence="4 5">NRRL 3301</strain>
    </source>
</reference>
<protein>
    <recommendedName>
        <fullName evidence="3">Yeast cell wall synthesis Kre9/Knh1-like N-terminal domain-containing protein</fullName>
    </recommendedName>
</protein>
<evidence type="ECO:0000256" key="1">
    <source>
        <dbReference type="ARBA" id="ARBA00022729"/>
    </source>
</evidence>
<dbReference type="InterPro" id="IPR018466">
    <property type="entry name" value="Kre9/Knh1-like_N"/>
</dbReference>
<comment type="caution">
    <text evidence="4">The sequence shown here is derived from an EMBL/GenBank/DDBJ whole genome shotgun (WGS) entry which is preliminary data.</text>
</comment>
<accession>A0A1X2GWI8</accession>
<proteinExistence type="predicted"/>
<dbReference type="EMBL" id="MCGT01000002">
    <property type="protein sequence ID" value="ORX62404.1"/>
    <property type="molecule type" value="Genomic_DNA"/>
</dbReference>
<name>A0A1X2GWI8_9FUNG</name>
<keyword evidence="1 2" id="KW-0732">Signal</keyword>
<organism evidence="4 5">
    <name type="scientific">Hesseltinella vesiculosa</name>
    <dbReference type="NCBI Taxonomy" id="101127"/>
    <lineage>
        <taxon>Eukaryota</taxon>
        <taxon>Fungi</taxon>
        <taxon>Fungi incertae sedis</taxon>
        <taxon>Mucoromycota</taxon>
        <taxon>Mucoromycotina</taxon>
        <taxon>Mucoromycetes</taxon>
        <taxon>Mucorales</taxon>
        <taxon>Cunninghamellaceae</taxon>
        <taxon>Hesseltinella</taxon>
    </lineage>
</organism>